<evidence type="ECO:0000256" key="1">
    <source>
        <dbReference type="SAM" id="MobiDB-lite"/>
    </source>
</evidence>
<reference evidence="2" key="1">
    <citation type="submission" date="2021-12" db="EMBL/GenBank/DDBJ databases">
        <authorList>
            <person name="King R."/>
        </authorList>
    </citation>
    <scope>NUCLEOTIDE SEQUENCE</scope>
</reference>
<evidence type="ECO:0008006" key="4">
    <source>
        <dbReference type="Google" id="ProtNLM"/>
    </source>
</evidence>
<sequence>MAGSKVSRHVAYEQVKAMIDFMGQNIEFATGSLRTLEARYTSKKLWGELTKILNDCRGGTKKSADGWSKYWSDFKNKLKNKAKIIKRQKRGSPKKDVRPLTKLEKRALIILGPYFEKKISSSETYQNPLSDVAPPEVKLEAYQENNDSSNSHLEAQDRLSGAEQDSDESAESSNEEGGDDDDFNLSDPLIHNLYPKWLIEVEKRRAEAELLRAKAEDKRASAAVKSADAALRQAEAMTKLAEAAKCQSAAIARIAAVLESRSQVEDVASVSSTVSMPGLSI</sequence>
<gene>
    <name evidence="2" type="ORF">CHILSU_LOCUS9050</name>
</gene>
<dbReference type="Proteomes" id="UP001153292">
    <property type="component" value="Chromosome 5"/>
</dbReference>
<evidence type="ECO:0000313" key="3">
    <source>
        <dbReference type="Proteomes" id="UP001153292"/>
    </source>
</evidence>
<organism evidence="2 3">
    <name type="scientific">Chilo suppressalis</name>
    <name type="common">Asiatic rice borer moth</name>
    <dbReference type="NCBI Taxonomy" id="168631"/>
    <lineage>
        <taxon>Eukaryota</taxon>
        <taxon>Metazoa</taxon>
        <taxon>Ecdysozoa</taxon>
        <taxon>Arthropoda</taxon>
        <taxon>Hexapoda</taxon>
        <taxon>Insecta</taxon>
        <taxon>Pterygota</taxon>
        <taxon>Neoptera</taxon>
        <taxon>Endopterygota</taxon>
        <taxon>Lepidoptera</taxon>
        <taxon>Glossata</taxon>
        <taxon>Ditrysia</taxon>
        <taxon>Pyraloidea</taxon>
        <taxon>Crambidae</taxon>
        <taxon>Crambinae</taxon>
        <taxon>Chilo</taxon>
    </lineage>
</organism>
<name>A0ABN8EDP2_CHISP</name>
<proteinExistence type="predicted"/>
<dbReference type="EMBL" id="OU963898">
    <property type="protein sequence ID" value="CAH0691035.1"/>
    <property type="molecule type" value="Genomic_DNA"/>
</dbReference>
<keyword evidence="3" id="KW-1185">Reference proteome</keyword>
<feature type="compositionally biased region" description="Polar residues" evidence="1">
    <location>
        <begin position="144"/>
        <end position="153"/>
    </location>
</feature>
<evidence type="ECO:0000313" key="2">
    <source>
        <dbReference type="EMBL" id="CAH0691035.1"/>
    </source>
</evidence>
<feature type="region of interest" description="Disordered" evidence="1">
    <location>
        <begin position="144"/>
        <end position="187"/>
    </location>
</feature>
<accession>A0ABN8EDP2</accession>
<protein>
    <recommendedName>
        <fullName evidence="4">Regulatory protein zeste</fullName>
    </recommendedName>
</protein>
<feature type="compositionally biased region" description="Acidic residues" evidence="1">
    <location>
        <begin position="164"/>
        <end position="184"/>
    </location>
</feature>